<name>A0A5B7STL0_9FLAO</name>
<dbReference type="RefSeq" id="WP_138852597.1">
    <property type="nucleotide sequence ID" value="NZ_CP040710.1"/>
</dbReference>
<proteinExistence type="inferred from homology"/>
<dbReference type="PRINTS" id="PR01100">
    <property type="entry name" value="SHIKIMTKNASE"/>
</dbReference>
<evidence type="ECO:0000256" key="10">
    <source>
        <dbReference type="RuleBase" id="RU363066"/>
    </source>
</evidence>
<dbReference type="KEGG" id="asag:FGM00_09055"/>
<dbReference type="CDD" id="cd02021">
    <property type="entry name" value="GntK"/>
    <property type="match status" value="1"/>
</dbReference>
<dbReference type="GO" id="GO:0046316">
    <property type="term" value="F:gluconokinase activity"/>
    <property type="evidence" value="ECO:0007669"/>
    <property type="project" value="UniProtKB-EC"/>
</dbReference>
<dbReference type="SUPFAM" id="SSF52540">
    <property type="entry name" value="P-loop containing nucleoside triphosphate hydrolases"/>
    <property type="match status" value="1"/>
</dbReference>
<dbReference type="GO" id="GO:0019521">
    <property type="term" value="P:D-gluconate metabolic process"/>
    <property type="evidence" value="ECO:0007669"/>
    <property type="project" value="UniProtKB-KW"/>
</dbReference>
<evidence type="ECO:0000256" key="1">
    <source>
        <dbReference type="ARBA" id="ARBA00004761"/>
    </source>
</evidence>
<dbReference type="AlphaFoldDB" id="A0A5B7STL0"/>
<dbReference type="FunFam" id="3.40.50.300:FF:000522">
    <property type="entry name" value="Gluconokinase"/>
    <property type="match status" value="1"/>
</dbReference>
<dbReference type="InterPro" id="IPR006001">
    <property type="entry name" value="Therm_gnt_kin"/>
</dbReference>
<evidence type="ECO:0000256" key="4">
    <source>
        <dbReference type="ARBA" id="ARBA00022679"/>
    </source>
</evidence>
<dbReference type="Pfam" id="PF01202">
    <property type="entry name" value="SKI"/>
    <property type="match status" value="1"/>
</dbReference>
<evidence type="ECO:0000313" key="12">
    <source>
        <dbReference type="Proteomes" id="UP000310017"/>
    </source>
</evidence>
<comment type="pathway">
    <text evidence="1">Carbohydrate acid metabolism.</text>
</comment>
<dbReference type="GO" id="GO:0005524">
    <property type="term" value="F:ATP binding"/>
    <property type="evidence" value="ECO:0007669"/>
    <property type="project" value="UniProtKB-KW"/>
</dbReference>
<evidence type="ECO:0000256" key="9">
    <source>
        <dbReference type="ARBA" id="ARBA00048090"/>
    </source>
</evidence>
<keyword evidence="8" id="KW-0311">Gluconate utilization</keyword>
<dbReference type="PANTHER" id="PTHR43442:SF3">
    <property type="entry name" value="GLUCONOKINASE-RELATED"/>
    <property type="match status" value="1"/>
</dbReference>
<dbReference type="Proteomes" id="UP000310017">
    <property type="component" value="Chromosome"/>
</dbReference>
<evidence type="ECO:0000313" key="11">
    <source>
        <dbReference type="EMBL" id="QCX00251.1"/>
    </source>
</evidence>
<keyword evidence="5 10" id="KW-0547">Nucleotide-binding</keyword>
<dbReference type="Gene3D" id="3.40.50.300">
    <property type="entry name" value="P-loop containing nucleotide triphosphate hydrolases"/>
    <property type="match status" value="1"/>
</dbReference>
<keyword evidence="7 10" id="KW-0067">ATP-binding</keyword>
<organism evidence="11 12">
    <name type="scientific">Aggregatimonas sangjinii</name>
    <dbReference type="NCBI Taxonomy" id="2583587"/>
    <lineage>
        <taxon>Bacteria</taxon>
        <taxon>Pseudomonadati</taxon>
        <taxon>Bacteroidota</taxon>
        <taxon>Flavobacteriia</taxon>
        <taxon>Flavobacteriales</taxon>
        <taxon>Flavobacteriaceae</taxon>
        <taxon>Aggregatimonas</taxon>
    </lineage>
</organism>
<evidence type="ECO:0000256" key="6">
    <source>
        <dbReference type="ARBA" id="ARBA00022777"/>
    </source>
</evidence>
<evidence type="ECO:0000256" key="7">
    <source>
        <dbReference type="ARBA" id="ARBA00022840"/>
    </source>
</evidence>
<accession>A0A5B7STL0</accession>
<reference evidence="11 12" key="1">
    <citation type="submission" date="2019-05" db="EMBL/GenBank/DDBJ databases">
        <title>Genome sequencing of F202Z8.</title>
        <authorList>
            <person name="Kwon Y.M."/>
        </authorList>
    </citation>
    <scope>NUCLEOTIDE SEQUENCE [LARGE SCALE GENOMIC DNA]</scope>
    <source>
        <strain evidence="11 12">F202Z8</strain>
    </source>
</reference>
<evidence type="ECO:0000256" key="3">
    <source>
        <dbReference type="ARBA" id="ARBA00012054"/>
    </source>
</evidence>
<dbReference type="EMBL" id="CP040710">
    <property type="protein sequence ID" value="QCX00251.1"/>
    <property type="molecule type" value="Genomic_DNA"/>
</dbReference>
<keyword evidence="6 10" id="KW-0418">Kinase</keyword>
<sequence length="162" mass="18159">MQKNIFYIMGVSGCGKSTVGKLLAEELNFPFFDGDDYHPAENLEKMASGKALTDKDRMGWLKTLNHLAQQYVDSGAVIACSALKRSYRDLLRYDLKEQSTFVYLKGSFSEIQARLEQRKGHFMPTALLKSQFDALEIPTDAITVAIEMKPEEIVAKILSSIA</sequence>
<gene>
    <name evidence="11" type="ORF">FGM00_09055</name>
</gene>
<dbReference type="NCBIfam" id="TIGR01313">
    <property type="entry name" value="therm_gnt_kin"/>
    <property type="match status" value="1"/>
</dbReference>
<dbReference type="PANTHER" id="PTHR43442">
    <property type="entry name" value="GLUCONOKINASE-RELATED"/>
    <property type="match status" value="1"/>
</dbReference>
<evidence type="ECO:0000256" key="2">
    <source>
        <dbReference type="ARBA" id="ARBA00008420"/>
    </source>
</evidence>
<dbReference type="GO" id="GO:0005737">
    <property type="term" value="C:cytoplasm"/>
    <property type="evidence" value="ECO:0007669"/>
    <property type="project" value="TreeGrafter"/>
</dbReference>
<comment type="catalytic activity">
    <reaction evidence="9 10">
        <text>D-gluconate + ATP = 6-phospho-D-gluconate + ADP + H(+)</text>
        <dbReference type="Rhea" id="RHEA:19433"/>
        <dbReference type="ChEBI" id="CHEBI:15378"/>
        <dbReference type="ChEBI" id="CHEBI:18391"/>
        <dbReference type="ChEBI" id="CHEBI:30616"/>
        <dbReference type="ChEBI" id="CHEBI:58759"/>
        <dbReference type="ChEBI" id="CHEBI:456216"/>
        <dbReference type="EC" id="2.7.1.12"/>
    </reaction>
</comment>
<keyword evidence="12" id="KW-1185">Reference proteome</keyword>
<dbReference type="OrthoDB" id="9813917at2"/>
<dbReference type="InterPro" id="IPR027417">
    <property type="entry name" value="P-loop_NTPase"/>
</dbReference>
<evidence type="ECO:0000256" key="5">
    <source>
        <dbReference type="ARBA" id="ARBA00022741"/>
    </source>
</evidence>
<evidence type="ECO:0000256" key="8">
    <source>
        <dbReference type="ARBA" id="ARBA00023064"/>
    </source>
</evidence>
<dbReference type="EC" id="2.7.1.12" evidence="3 10"/>
<dbReference type="InterPro" id="IPR031322">
    <property type="entry name" value="Shikimate/glucono_kinase"/>
</dbReference>
<comment type="similarity">
    <text evidence="2 10">Belongs to the gluconokinase GntK/GntV family.</text>
</comment>
<keyword evidence="4 10" id="KW-0808">Transferase</keyword>
<protein>
    <recommendedName>
        <fullName evidence="3 10">Gluconokinase</fullName>
        <ecNumber evidence="3 10">2.7.1.12</ecNumber>
    </recommendedName>
</protein>